<name>A0A6A4GXW2_9AGAR</name>
<dbReference type="PANTHER" id="PTHR23501:SF189">
    <property type="entry name" value="DRUG TRANSPORTER, PUTATIVE (AFU_ORTHOLOGUE AFUA_4G03920)-RELATED"/>
    <property type="match status" value="1"/>
</dbReference>
<dbReference type="EMBL" id="ML769663">
    <property type="protein sequence ID" value="KAE9390296.1"/>
    <property type="molecule type" value="Genomic_DNA"/>
</dbReference>
<dbReference type="Proteomes" id="UP000799118">
    <property type="component" value="Unassembled WGS sequence"/>
</dbReference>
<evidence type="ECO:0000256" key="1">
    <source>
        <dbReference type="ARBA" id="ARBA00004141"/>
    </source>
</evidence>
<feature type="transmembrane region" description="Helical" evidence="5">
    <location>
        <begin position="116"/>
        <end position="137"/>
    </location>
</feature>
<dbReference type="GO" id="GO:0005886">
    <property type="term" value="C:plasma membrane"/>
    <property type="evidence" value="ECO:0007669"/>
    <property type="project" value="TreeGrafter"/>
</dbReference>
<dbReference type="InterPro" id="IPR036259">
    <property type="entry name" value="MFS_trans_sf"/>
</dbReference>
<feature type="signal peptide" evidence="6">
    <location>
        <begin position="1"/>
        <end position="19"/>
    </location>
</feature>
<feature type="chain" id="PRO_5025513280" evidence="6">
    <location>
        <begin position="20"/>
        <end position="236"/>
    </location>
</feature>
<dbReference type="AlphaFoldDB" id="A0A6A4GXW2"/>
<evidence type="ECO:0000259" key="7">
    <source>
        <dbReference type="PROSITE" id="PS50850"/>
    </source>
</evidence>
<dbReference type="Gene3D" id="1.20.1720.10">
    <property type="entry name" value="Multidrug resistance protein D"/>
    <property type="match status" value="1"/>
</dbReference>
<sequence length="236" mass="25525">MLNYKYLLALIVLASYVQAAAIPQGVAFRAAGLSNVESDALTLKEPAFDDTSTILRSDHVYLVETEHPPEEPRGIVKDVEKVLSHLRRSDHVYLVETEHPPEEPRDQTNLLPVRQIITVFLALSLCALVTSLDSLIVSSSLATVSALFNAGAVSSWVPAAYLLSSTTTQPLYGRFSDIFGRKNVLCLAMAIYIFGNLIAGFLKSIIQLIVSRGIAGAGGGGITSMLQILISACHWI</sequence>
<evidence type="ECO:0000256" key="3">
    <source>
        <dbReference type="ARBA" id="ARBA00022989"/>
    </source>
</evidence>
<protein>
    <submittedName>
        <fullName evidence="8">MFS general substrate transporter</fullName>
    </submittedName>
</protein>
<evidence type="ECO:0000256" key="4">
    <source>
        <dbReference type="ARBA" id="ARBA00023136"/>
    </source>
</evidence>
<dbReference type="InterPro" id="IPR011701">
    <property type="entry name" value="MFS"/>
</dbReference>
<dbReference type="Pfam" id="PF07690">
    <property type="entry name" value="MFS_1"/>
    <property type="match status" value="1"/>
</dbReference>
<dbReference type="InterPro" id="IPR020846">
    <property type="entry name" value="MFS_dom"/>
</dbReference>
<keyword evidence="3 5" id="KW-1133">Transmembrane helix</keyword>
<reference evidence="8" key="1">
    <citation type="journal article" date="2019" name="Environ. Microbiol.">
        <title>Fungal ecological strategies reflected in gene transcription - a case study of two litter decomposers.</title>
        <authorList>
            <person name="Barbi F."/>
            <person name="Kohler A."/>
            <person name="Barry K."/>
            <person name="Baskaran P."/>
            <person name="Daum C."/>
            <person name="Fauchery L."/>
            <person name="Ihrmark K."/>
            <person name="Kuo A."/>
            <person name="LaButti K."/>
            <person name="Lipzen A."/>
            <person name="Morin E."/>
            <person name="Grigoriev I.V."/>
            <person name="Henrissat B."/>
            <person name="Lindahl B."/>
            <person name="Martin F."/>
        </authorList>
    </citation>
    <scope>NUCLEOTIDE SEQUENCE</scope>
    <source>
        <strain evidence="8">JB14</strain>
    </source>
</reference>
<proteinExistence type="predicted"/>
<keyword evidence="4 5" id="KW-0472">Membrane</keyword>
<comment type="subcellular location">
    <subcellularLocation>
        <location evidence="1">Membrane</location>
        <topology evidence="1">Multi-pass membrane protein</topology>
    </subcellularLocation>
</comment>
<keyword evidence="2 5" id="KW-0812">Transmembrane</keyword>
<feature type="domain" description="Major facilitator superfamily (MFS) profile" evidence="7">
    <location>
        <begin position="119"/>
        <end position="236"/>
    </location>
</feature>
<accession>A0A6A4GXW2</accession>
<feature type="transmembrane region" description="Helical" evidence="5">
    <location>
        <begin position="184"/>
        <end position="202"/>
    </location>
</feature>
<dbReference type="PROSITE" id="PS50850">
    <property type="entry name" value="MFS"/>
    <property type="match status" value="1"/>
</dbReference>
<evidence type="ECO:0000256" key="5">
    <source>
        <dbReference type="SAM" id="Phobius"/>
    </source>
</evidence>
<gene>
    <name evidence="8" type="ORF">BT96DRAFT_1002431</name>
</gene>
<dbReference type="OrthoDB" id="10021397at2759"/>
<dbReference type="SUPFAM" id="SSF103473">
    <property type="entry name" value="MFS general substrate transporter"/>
    <property type="match status" value="1"/>
</dbReference>
<evidence type="ECO:0000256" key="2">
    <source>
        <dbReference type="ARBA" id="ARBA00022692"/>
    </source>
</evidence>
<organism evidence="8 9">
    <name type="scientific">Gymnopus androsaceus JB14</name>
    <dbReference type="NCBI Taxonomy" id="1447944"/>
    <lineage>
        <taxon>Eukaryota</taxon>
        <taxon>Fungi</taxon>
        <taxon>Dikarya</taxon>
        <taxon>Basidiomycota</taxon>
        <taxon>Agaricomycotina</taxon>
        <taxon>Agaricomycetes</taxon>
        <taxon>Agaricomycetidae</taxon>
        <taxon>Agaricales</taxon>
        <taxon>Marasmiineae</taxon>
        <taxon>Omphalotaceae</taxon>
        <taxon>Gymnopus</taxon>
    </lineage>
</organism>
<keyword evidence="6" id="KW-0732">Signal</keyword>
<dbReference type="PANTHER" id="PTHR23501">
    <property type="entry name" value="MAJOR FACILITATOR SUPERFAMILY"/>
    <property type="match status" value="1"/>
</dbReference>
<feature type="transmembrane region" description="Helical" evidence="5">
    <location>
        <begin position="144"/>
        <end position="164"/>
    </location>
</feature>
<keyword evidence="9" id="KW-1185">Reference proteome</keyword>
<evidence type="ECO:0000313" key="9">
    <source>
        <dbReference type="Proteomes" id="UP000799118"/>
    </source>
</evidence>
<evidence type="ECO:0000256" key="6">
    <source>
        <dbReference type="SAM" id="SignalP"/>
    </source>
</evidence>
<dbReference type="GO" id="GO:0022857">
    <property type="term" value="F:transmembrane transporter activity"/>
    <property type="evidence" value="ECO:0007669"/>
    <property type="project" value="InterPro"/>
</dbReference>
<evidence type="ECO:0000313" key="8">
    <source>
        <dbReference type="EMBL" id="KAE9390296.1"/>
    </source>
</evidence>